<evidence type="ECO:0000313" key="3">
    <source>
        <dbReference type="MGI" id="MGI:1345190"/>
    </source>
</evidence>
<reference evidence="2 4" key="2">
    <citation type="journal article" date="2011" name="PLoS Biol.">
        <title>Modernizing reference genome assemblies.</title>
        <authorList>
            <person name="Church D.M."/>
            <person name="Schneider V.A."/>
            <person name="Graves T."/>
            <person name="Auger K."/>
            <person name="Cunningham F."/>
            <person name="Bouk N."/>
            <person name="Chen H.C."/>
            <person name="Agarwala R."/>
            <person name="McLaren W.M."/>
            <person name="Ritchie G.R."/>
            <person name="Albracht D."/>
            <person name="Kremitzki M."/>
            <person name="Rock S."/>
            <person name="Kotkiewicz H."/>
            <person name="Kremitzki C."/>
            <person name="Wollam A."/>
            <person name="Trani L."/>
            <person name="Fulton L."/>
            <person name="Fulton R."/>
            <person name="Matthews L."/>
            <person name="Whitehead S."/>
            <person name="Chow W."/>
            <person name="Torrance J."/>
            <person name="Dunn M."/>
            <person name="Harden G."/>
            <person name="Threadgold G."/>
            <person name="Wood J."/>
            <person name="Collins J."/>
            <person name="Heath P."/>
            <person name="Griffiths G."/>
            <person name="Pelan S."/>
            <person name="Grafham D."/>
            <person name="Eichler E.E."/>
            <person name="Weinstock G."/>
            <person name="Mardis E.R."/>
            <person name="Wilson R.K."/>
            <person name="Howe K."/>
            <person name="Flicek P."/>
            <person name="Hubbard T."/>
        </authorList>
    </citation>
    <scope>NUCLEOTIDE SEQUENCE [LARGE SCALE GENOMIC DNA]</scope>
    <source>
        <strain evidence="2 4">C57BL/6J</strain>
    </source>
</reference>
<dbReference type="ExpressionAtlas" id="A0A0N4SV31">
    <property type="expression patterns" value="baseline and differential"/>
</dbReference>
<protein>
    <submittedName>
        <fullName evidence="2">Transmembrane protein, adipocyte asscociated 1</fullName>
    </submittedName>
</protein>
<dbReference type="Antibodypedia" id="17215">
    <property type="antibodies" value="281 antibodies from 29 providers"/>
</dbReference>
<reference evidence="2" key="4">
    <citation type="submission" date="2025-09" db="UniProtKB">
        <authorList>
            <consortium name="Ensembl"/>
        </authorList>
    </citation>
    <scope>IDENTIFICATION</scope>
    <source>
        <strain evidence="2">C57BL/6J</strain>
    </source>
</reference>
<dbReference type="AlphaFoldDB" id="A0A0N4SV31"/>
<dbReference type="VEuPathDB" id="HostDB:ENSMUSG00000002871"/>
<dbReference type="AGR" id="MGI:1345190"/>
<reference evidence="2" key="3">
    <citation type="submission" date="2025-08" db="UniProtKB">
        <authorList>
            <consortium name="Ensembl"/>
        </authorList>
    </citation>
    <scope>IDENTIFICATION</scope>
    <source>
        <strain evidence="2">C57BL/6J</strain>
    </source>
</reference>
<sequence length="42" mass="4588">MASLQEANGSTAWPPPTASNISEPHQCLLLLYEDIGSSRCLW</sequence>
<feature type="region of interest" description="Disordered" evidence="1">
    <location>
        <begin position="1"/>
        <end position="21"/>
    </location>
</feature>
<keyword evidence="4" id="KW-1185">Reference proteome</keyword>
<feature type="compositionally biased region" description="Polar residues" evidence="1">
    <location>
        <begin position="1"/>
        <end position="11"/>
    </location>
</feature>
<accession>A0A0N4SV31</accession>
<organism evidence="2 4">
    <name type="scientific">Mus musculus</name>
    <name type="common">Mouse</name>
    <dbReference type="NCBI Taxonomy" id="10090"/>
    <lineage>
        <taxon>Eukaryota</taxon>
        <taxon>Metazoa</taxon>
        <taxon>Chordata</taxon>
        <taxon>Craniata</taxon>
        <taxon>Vertebrata</taxon>
        <taxon>Euteleostomi</taxon>
        <taxon>Mammalia</taxon>
        <taxon>Eutheria</taxon>
        <taxon>Euarchontoglires</taxon>
        <taxon>Glires</taxon>
        <taxon>Rodentia</taxon>
        <taxon>Myomorpha</taxon>
        <taxon>Muroidea</taxon>
        <taxon>Muridae</taxon>
        <taxon>Murinae</taxon>
        <taxon>Mus</taxon>
        <taxon>Mus</taxon>
    </lineage>
</organism>
<evidence type="ECO:0000313" key="4">
    <source>
        <dbReference type="Proteomes" id="UP000000589"/>
    </source>
</evidence>
<dbReference type="MGI" id="MGI:1345190">
    <property type="gene designation" value="Tpra1"/>
</dbReference>
<dbReference type="Bgee" id="ENSMUSG00000002871">
    <property type="expression patterns" value="Expressed in lip and 250 other cell types or tissues"/>
</dbReference>
<reference evidence="2 4" key="1">
    <citation type="journal article" date="2009" name="PLoS Biol.">
        <title>Lineage-specific biology revealed by a finished genome assembly of the mouse.</title>
        <authorList>
            <consortium name="Mouse Genome Sequencing Consortium"/>
            <person name="Church D.M."/>
            <person name="Goodstadt L."/>
            <person name="Hillier L.W."/>
            <person name="Zody M.C."/>
            <person name="Goldstein S."/>
            <person name="She X."/>
            <person name="Bult C.J."/>
            <person name="Agarwala R."/>
            <person name="Cherry J.L."/>
            <person name="DiCuccio M."/>
            <person name="Hlavina W."/>
            <person name="Kapustin Y."/>
            <person name="Meric P."/>
            <person name="Maglott D."/>
            <person name="Birtle Z."/>
            <person name="Marques A.C."/>
            <person name="Graves T."/>
            <person name="Zhou S."/>
            <person name="Teague B."/>
            <person name="Potamousis K."/>
            <person name="Churas C."/>
            <person name="Place M."/>
            <person name="Herschleb J."/>
            <person name="Runnheim R."/>
            <person name="Forrest D."/>
            <person name="Amos-Landgraf J."/>
            <person name="Schwartz D.C."/>
            <person name="Cheng Z."/>
            <person name="Lindblad-Toh K."/>
            <person name="Eichler E.E."/>
            <person name="Ponting C.P."/>
        </authorList>
    </citation>
    <scope>NUCLEOTIDE SEQUENCE [LARGE SCALE GENOMIC DNA]</scope>
    <source>
        <strain evidence="2 4">C57BL/6J</strain>
    </source>
</reference>
<proteinExistence type="predicted"/>
<dbReference type="Proteomes" id="UP000000589">
    <property type="component" value="Chromosome 6"/>
</dbReference>
<evidence type="ECO:0000313" key="2">
    <source>
        <dbReference type="Ensembl" id="ENSMUSP00000144931.2"/>
    </source>
</evidence>
<dbReference type="GeneTree" id="ENSGT00390000016807"/>
<dbReference type="Ensembl" id="ENSMUST00000203694.3">
    <property type="protein sequence ID" value="ENSMUSP00000144931.2"/>
    <property type="gene ID" value="ENSMUSG00000002871.15"/>
</dbReference>
<name>A0A0N4SV31_MOUSE</name>
<evidence type="ECO:0000256" key="1">
    <source>
        <dbReference type="SAM" id="MobiDB-lite"/>
    </source>
</evidence>
<gene>
    <name evidence="2 3" type="primary">Tpra1</name>
</gene>